<accession>A0A384J7L9</accession>
<dbReference type="GeneID" id="36393885"/>
<organism evidence="2 3">
    <name type="scientific">Botryotinia fuckeliana (strain B05.10)</name>
    <name type="common">Noble rot fungus</name>
    <name type="synonym">Botrytis cinerea</name>
    <dbReference type="NCBI Taxonomy" id="332648"/>
    <lineage>
        <taxon>Eukaryota</taxon>
        <taxon>Fungi</taxon>
        <taxon>Dikarya</taxon>
        <taxon>Ascomycota</taxon>
        <taxon>Pezizomycotina</taxon>
        <taxon>Leotiomycetes</taxon>
        <taxon>Helotiales</taxon>
        <taxon>Sclerotiniaceae</taxon>
        <taxon>Botrytis</taxon>
    </lineage>
</organism>
<reference evidence="2 3" key="1">
    <citation type="journal article" date="2011" name="PLoS Genet.">
        <title>Genomic analysis of the necrotrophic fungal pathogens Sclerotinia sclerotiorum and Botrytis cinerea.</title>
        <authorList>
            <person name="Amselem J."/>
            <person name="Cuomo C.A."/>
            <person name="van Kan J.A."/>
            <person name="Viaud M."/>
            <person name="Benito E.P."/>
            <person name="Couloux A."/>
            <person name="Coutinho P.M."/>
            <person name="de Vries R.P."/>
            <person name="Dyer P.S."/>
            <person name="Fillinger S."/>
            <person name="Fournier E."/>
            <person name="Gout L."/>
            <person name="Hahn M."/>
            <person name="Kohn L."/>
            <person name="Lapalu N."/>
            <person name="Plummer K.M."/>
            <person name="Pradier J.M."/>
            <person name="Quevillon E."/>
            <person name="Sharon A."/>
            <person name="Simon A."/>
            <person name="ten Have A."/>
            <person name="Tudzynski B."/>
            <person name="Tudzynski P."/>
            <person name="Wincker P."/>
            <person name="Andrew M."/>
            <person name="Anthouard V."/>
            <person name="Beever R.E."/>
            <person name="Beffa R."/>
            <person name="Benoit I."/>
            <person name="Bouzid O."/>
            <person name="Brault B."/>
            <person name="Chen Z."/>
            <person name="Choquer M."/>
            <person name="Collemare J."/>
            <person name="Cotton P."/>
            <person name="Danchin E.G."/>
            <person name="Da Silva C."/>
            <person name="Gautier A."/>
            <person name="Giraud C."/>
            <person name="Giraud T."/>
            <person name="Gonzalez C."/>
            <person name="Grossetete S."/>
            <person name="Guldener U."/>
            <person name="Henrissat B."/>
            <person name="Howlett B.J."/>
            <person name="Kodira C."/>
            <person name="Kretschmer M."/>
            <person name="Lappartient A."/>
            <person name="Leroch M."/>
            <person name="Levis C."/>
            <person name="Mauceli E."/>
            <person name="Neuveglise C."/>
            <person name="Oeser B."/>
            <person name="Pearson M."/>
            <person name="Poulain J."/>
            <person name="Poussereau N."/>
            <person name="Quesneville H."/>
            <person name="Rascle C."/>
            <person name="Schumacher J."/>
            <person name="Segurens B."/>
            <person name="Sexton A."/>
            <person name="Silva E."/>
            <person name="Sirven C."/>
            <person name="Soanes D.M."/>
            <person name="Talbot N.J."/>
            <person name="Templeton M."/>
            <person name="Yandava C."/>
            <person name="Yarden O."/>
            <person name="Zeng Q."/>
            <person name="Rollins J.A."/>
            <person name="Lebrun M.H."/>
            <person name="Dickman M."/>
        </authorList>
    </citation>
    <scope>NUCLEOTIDE SEQUENCE [LARGE SCALE GENOMIC DNA]</scope>
    <source>
        <strain evidence="2 3">B05.10</strain>
    </source>
</reference>
<dbReference type="RefSeq" id="XP_024546729.1">
    <property type="nucleotide sequence ID" value="XM_024690958.1"/>
</dbReference>
<dbReference type="VEuPathDB" id="FungiDB:Bcin01g11090"/>
<dbReference type="AlphaFoldDB" id="A0A384J7L9"/>
<keyword evidence="3" id="KW-1185">Reference proteome</keyword>
<evidence type="ECO:0000313" key="2">
    <source>
        <dbReference type="EMBL" id="ATZ46529.1"/>
    </source>
</evidence>
<dbReference type="EMBL" id="CP009805">
    <property type="protein sequence ID" value="ATZ46529.1"/>
    <property type="molecule type" value="Genomic_DNA"/>
</dbReference>
<dbReference type="EMBL" id="CP009805">
    <property type="protein sequence ID" value="ATZ46530.1"/>
    <property type="molecule type" value="Genomic_DNA"/>
</dbReference>
<dbReference type="KEGG" id="bfu:BCIN_01g11090"/>
<sequence length="151" mass="17252">MMILQGHRSNSLSSDDETAISAYQEARQFHRRDSKLWARDSPFTSYKSERQANLTPFNTMHMPRLDSVGSQEHRSHMPIWEPLYMEDNTDKTEQDETTRSRMSTDANDPKVLSKDSFSGGGDGDESSMDQGCCAWKLCLSLMTANWMSRAM</sequence>
<gene>
    <name evidence="2" type="ORF">BCIN_01g11090</name>
</gene>
<feature type="region of interest" description="Disordered" evidence="1">
    <location>
        <begin position="48"/>
        <end position="125"/>
    </location>
</feature>
<reference evidence="2 3" key="2">
    <citation type="journal article" date="2012" name="Eukaryot. Cell">
        <title>Genome update of Botrytis cinerea strains B05.10 and T4.</title>
        <authorList>
            <person name="Staats M."/>
            <person name="van Kan J.A."/>
        </authorList>
    </citation>
    <scope>NUCLEOTIDE SEQUENCE [LARGE SCALE GENOMIC DNA]</scope>
    <source>
        <strain evidence="2 3">B05.10</strain>
    </source>
</reference>
<name>A0A384J7L9_BOTFB</name>
<dbReference type="RefSeq" id="XP_024546728.1">
    <property type="nucleotide sequence ID" value="XM_024690959.1"/>
</dbReference>
<reference evidence="2 3" key="3">
    <citation type="journal article" date="2017" name="Mol. Plant Pathol.">
        <title>A gapless genome sequence of the fungus Botrytis cinerea.</title>
        <authorList>
            <person name="Van Kan J.A."/>
            <person name="Stassen J.H."/>
            <person name="Mosbach A."/>
            <person name="Van Der Lee T.A."/>
            <person name="Faino L."/>
            <person name="Farmer A.D."/>
            <person name="Papasotiriou D.G."/>
            <person name="Zhou S."/>
            <person name="Seidl M.F."/>
            <person name="Cottam E."/>
            <person name="Edel D."/>
            <person name="Hahn M."/>
            <person name="Schwartz D.C."/>
            <person name="Dietrich R.A."/>
            <person name="Widdison S."/>
            <person name="Scalliet G."/>
        </authorList>
    </citation>
    <scope>NUCLEOTIDE SEQUENCE [LARGE SCALE GENOMIC DNA]</scope>
    <source>
        <strain evidence="2 3">B05.10</strain>
    </source>
</reference>
<dbReference type="Proteomes" id="UP000001798">
    <property type="component" value="Chromosome 1"/>
</dbReference>
<evidence type="ECO:0000256" key="1">
    <source>
        <dbReference type="SAM" id="MobiDB-lite"/>
    </source>
</evidence>
<feature type="compositionally biased region" description="Polar residues" evidence="1">
    <location>
        <begin position="48"/>
        <end position="58"/>
    </location>
</feature>
<dbReference type="OrthoDB" id="3460777at2759"/>
<proteinExistence type="predicted"/>
<evidence type="ECO:0000313" key="3">
    <source>
        <dbReference type="Proteomes" id="UP000001798"/>
    </source>
</evidence>
<reference evidence="2" key="4">
    <citation type="submission" date="2017-12" db="EMBL/GenBank/DDBJ databases">
        <authorList>
            <person name="van Kan J."/>
        </authorList>
    </citation>
    <scope>NUCLEOTIDE SEQUENCE</scope>
    <source>
        <strain evidence="2">B05.10</strain>
    </source>
</reference>
<feature type="compositionally biased region" description="Basic and acidic residues" evidence="1">
    <location>
        <begin position="88"/>
        <end position="99"/>
    </location>
</feature>
<protein>
    <submittedName>
        <fullName evidence="2">Uncharacterized protein</fullName>
    </submittedName>
</protein>